<evidence type="ECO:0000313" key="1">
    <source>
        <dbReference type="EMBL" id="KAF9949708.1"/>
    </source>
</evidence>
<keyword evidence="2" id="KW-1185">Reference proteome</keyword>
<dbReference type="AlphaFoldDB" id="A0A9P6LXE2"/>
<dbReference type="OrthoDB" id="2446104at2759"/>
<protein>
    <recommendedName>
        <fullName evidence="3">F-box domain-containing protein</fullName>
    </recommendedName>
</protein>
<dbReference type="Gene3D" id="3.80.10.10">
    <property type="entry name" value="Ribonuclease Inhibitor"/>
    <property type="match status" value="1"/>
</dbReference>
<proteinExistence type="predicted"/>
<name>A0A9P6LXE2_9FUNG</name>
<reference evidence="1" key="1">
    <citation type="journal article" date="2020" name="Fungal Divers.">
        <title>Resolving the Mortierellaceae phylogeny through synthesis of multi-gene phylogenetics and phylogenomics.</title>
        <authorList>
            <person name="Vandepol N."/>
            <person name="Liber J."/>
            <person name="Desiro A."/>
            <person name="Na H."/>
            <person name="Kennedy M."/>
            <person name="Barry K."/>
            <person name="Grigoriev I.V."/>
            <person name="Miller A.N."/>
            <person name="O'Donnell K."/>
            <person name="Stajich J.E."/>
            <person name="Bonito G."/>
        </authorList>
    </citation>
    <scope>NUCLEOTIDE SEQUENCE</scope>
    <source>
        <strain evidence="1">MES-2147</strain>
    </source>
</reference>
<accession>A0A9P6LXE2</accession>
<sequence>MFDIPELDDMVCTQLSRGDLTQCARVNKTWSRIVVRYIWRHISNLTPLQKNILAGLIFHDHQTLHHHTPATADRNQVSCLSRYGPWVQHLDDTFTLLQLLTSYLNESQPRLVNPTPMDLLRHLLVHCSGLKSMHLRMYDDETARIVGDTLPQLQVLILSGSIKLPVVQDILSKCSAKLKTLVLQFQPLDYLLGREASESNAEELSGLQRLELKDCSRRHISTLSCFWKRCARVETVEITESDMVFFKHLVISIEAHMSSISVICINITSNLNDNHLASLLSASRVGWKSVEINSSVNLGELSLEVLIKHTSTLKCLRLPRCLEVEGALLKRILPSCDKLEAFVVLVEPQMLSMLDAIPTIDAQDFIDLETDSDSLTPWPCEDTLKVLSLEISADSHPFKGQSQIYKRLARFVNLEKLLMRCLFDEYETNGSTILYECLEMSLESGLSRLEGLKKIRVLSVGSLMKVGEREAQWMRDNWPKLREVRGLDKENKMQAQAGMWFLMNCPHMNAFAS</sequence>
<evidence type="ECO:0008006" key="3">
    <source>
        <dbReference type="Google" id="ProtNLM"/>
    </source>
</evidence>
<evidence type="ECO:0000313" key="2">
    <source>
        <dbReference type="Proteomes" id="UP000749646"/>
    </source>
</evidence>
<dbReference type="Proteomes" id="UP000749646">
    <property type="component" value="Unassembled WGS sequence"/>
</dbReference>
<dbReference type="SUPFAM" id="SSF52047">
    <property type="entry name" value="RNI-like"/>
    <property type="match status" value="1"/>
</dbReference>
<organism evidence="1 2">
    <name type="scientific">Modicella reniformis</name>
    <dbReference type="NCBI Taxonomy" id="1440133"/>
    <lineage>
        <taxon>Eukaryota</taxon>
        <taxon>Fungi</taxon>
        <taxon>Fungi incertae sedis</taxon>
        <taxon>Mucoromycota</taxon>
        <taxon>Mortierellomycotina</taxon>
        <taxon>Mortierellomycetes</taxon>
        <taxon>Mortierellales</taxon>
        <taxon>Mortierellaceae</taxon>
        <taxon>Modicella</taxon>
    </lineage>
</organism>
<dbReference type="InterPro" id="IPR032675">
    <property type="entry name" value="LRR_dom_sf"/>
</dbReference>
<comment type="caution">
    <text evidence="1">The sequence shown here is derived from an EMBL/GenBank/DDBJ whole genome shotgun (WGS) entry which is preliminary data.</text>
</comment>
<dbReference type="EMBL" id="JAAAHW010007262">
    <property type="protein sequence ID" value="KAF9949708.1"/>
    <property type="molecule type" value="Genomic_DNA"/>
</dbReference>
<gene>
    <name evidence="1" type="ORF">BGZ65_007116</name>
</gene>